<evidence type="ECO:0000259" key="1">
    <source>
        <dbReference type="PROSITE" id="PS51459"/>
    </source>
</evidence>
<dbReference type="SUPFAM" id="SSF140931">
    <property type="entry name" value="Fic-like"/>
    <property type="match status" value="1"/>
</dbReference>
<reference evidence="2 3" key="1">
    <citation type="submission" date="2024-09" db="EMBL/GenBank/DDBJ databases">
        <authorList>
            <person name="Sun Q."/>
            <person name="Mori K."/>
        </authorList>
    </citation>
    <scope>NUCLEOTIDE SEQUENCE [LARGE SCALE GENOMIC DNA]</scope>
    <source>
        <strain evidence="2 3">TBRC 1851</strain>
    </source>
</reference>
<dbReference type="PANTHER" id="PTHR13504:SF38">
    <property type="entry name" value="FIDO DOMAIN-CONTAINING PROTEIN"/>
    <property type="match status" value="1"/>
</dbReference>
<dbReference type="InterPro" id="IPR003812">
    <property type="entry name" value="Fido"/>
</dbReference>
<dbReference type="PROSITE" id="PS51459">
    <property type="entry name" value="FIDO"/>
    <property type="match status" value="1"/>
</dbReference>
<dbReference type="InterPro" id="IPR040198">
    <property type="entry name" value="Fido_containing"/>
</dbReference>
<dbReference type="PANTHER" id="PTHR13504">
    <property type="entry name" value="FIDO DOMAIN-CONTAINING PROTEIN DDB_G0283145"/>
    <property type="match status" value="1"/>
</dbReference>
<dbReference type="EMBL" id="JBHMQT010000050">
    <property type="protein sequence ID" value="MFC0865138.1"/>
    <property type="molecule type" value="Genomic_DNA"/>
</dbReference>
<dbReference type="InterPro" id="IPR036597">
    <property type="entry name" value="Fido-like_dom_sf"/>
</dbReference>
<evidence type="ECO:0000313" key="3">
    <source>
        <dbReference type="Proteomes" id="UP001589870"/>
    </source>
</evidence>
<comment type="caution">
    <text evidence="2">The sequence shown here is derived from an EMBL/GenBank/DDBJ whole genome shotgun (WGS) entry which is preliminary data.</text>
</comment>
<keyword evidence="3" id="KW-1185">Reference proteome</keyword>
<feature type="domain" description="Fido" evidence="1">
    <location>
        <begin position="111"/>
        <end position="268"/>
    </location>
</feature>
<gene>
    <name evidence="2" type="ORF">ACFHYQ_22855</name>
</gene>
<dbReference type="RefSeq" id="WP_394303176.1">
    <property type="nucleotide sequence ID" value="NZ_JBHMQT010000050.1"/>
</dbReference>
<accession>A0ABV6UAD9</accession>
<dbReference type="Gene3D" id="1.10.3290.10">
    <property type="entry name" value="Fido-like domain"/>
    <property type="match status" value="1"/>
</dbReference>
<sequence>MTGRGRPSRTTVYRRLDQALAELNQRLGGLPTPHEAREIWDDIWHQEAHHSTALEGNTLVLREVRTLLDQGRAVGAKPLREYNEVRGYADAAQWVYGQALEPDIWHNGDLITLNEVRRIHHAAMTPVWDVAPHHDATEREGPGSFREHDIQPFAEGMTPPSWPLVPAQMEQWVADVRTLGKQIESAADLDRPLPEELARIHAEFERIHPFIDGNGRTGRLALNLILVRLGHPPIIIMKRQRTTYLSALRRADIGDYGALGELIARAMEENLNRFILPNLAGPARLVPLAALVDREFTLDALRQAAQRGRLNAVHGPDGVWRSTRKSVEAYRAAKHRRPAQGHPEEVP</sequence>
<dbReference type="Proteomes" id="UP001589870">
    <property type="component" value="Unassembled WGS sequence"/>
</dbReference>
<evidence type="ECO:0000313" key="2">
    <source>
        <dbReference type="EMBL" id="MFC0865138.1"/>
    </source>
</evidence>
<name>A0ABV6UAD9_9ACTN</name>
<protein>
    <submittedName>
        <fullName evidence="2">Fic family protein</fullName>
    </submittedName>
</protein>
<organism evidence="2 3">
    <name type="scientific">Sphaerimonospora cavernae</name>
    <dbReference type="NCBI Taxonomy" id="1740611"/>
    <lineage>
        <taxon>Bacteria</taxon>
        <taxon>Bacillati</taxon>
        <taxon>Actinomycetota</taxon>
        <taxon>Actinomycetes</taxon>
        <taxon>Streptosporangiales</taxon>
        <taxon>Streptosporangiaceae</taxon>
        <taxon>Sphaerimonospora</taxon>
    </lineage>
</organism>
<proteinExistence type="predicted"/>
<dbReference type="Pfam" id="PF02661">
    <property type="entry name" value="Fic"/>
    <property type="match status" value="1"/>
</dbReference>